<dbReference type="GO" id="GO:0051301">
    <property type="term" value="P:cell division"/>
    <property type="evidence" value="ECO:0007669"/>
    <property type="project" value="UniProtKB-KW"/>
</dbReference>
<evidence type="ECO:0000256" key="1">
    <source>
        <dbReference type="SAM" id="Phobius"/>
    </source>
</evidence>
<feature type="transmembrane region" description="Helical" evidence="1">
    <location>
        <begin position="46"/>
        <end position="67"/>
    </location>
</feature>
<keyword evidence="1" id="KW-0472">Membrane</keyword>
<organism evidence="2 3">
    <name type="scientific">Salinicoccus halitifaciens</name>
    <dbReference type="NCBI Taxonomy" id="1073415"/>
    <lineage>
        <taxon>Bacteria</taxon>
        <taxon>Bacillati</taxon>
        <taxon>Bacillota</taxon>
        <taxon>Bacilli</taxon>
        <taxon>Bacillales</taxon>
        <taxon>Staphylococcaceae</taxon>
        <taxon>Salinicoccus</taxon>
    </lineage>
</organism>
<comment type="caution">
    <text evidence="2">The sequence shown here is derived from an EMBL/GenBank/DDBJ whole genome shotgun (WGS) entry which is preliminary data.</text>
</comment>
<accession>A0ABV2E648</accession>
<dbReference type="Proteomes" id="UP001549019">
    <property type="component" value="Unassembled WGS sequence"/>
</dbReference>
<name>A0ABV2E648_9STAP</name>
<sequence length="68" mass="7835">MERLFVGLILLVFIIAISAFVIFQNAKEAESDSDNPKERYKLSKRFMITVIGSFVFLLIVFVVAFIYL</sequence>
<feature type="transmembrane region" description="Helical" evidence="1">
    <location>
        <begin position="6"/>
        <end position="26"/>
    </location>
</feature>
<reference evidence="2 3" key="1">
    <citation type="submission" date="2024-05" db="EMBL/GenBank/DDBJ databases">
        <title>Genomic Encyclopedia of Type Strains, Phase IV (KMG-IV): sequencing the most valuable type-strain genomes for metagenomic binning, comparative biology and taxonomic classification.</title>
        <authorList>
            <person name="Goeker M."/>
        </authorList>
    </citation>
    <scope>NUCLEOTIDE SEQUENCE [LARGE SCALE GENOMIC DNA]</scope>
    <source>
        <strain evidence="2 3">DSM 25286</strain>
    </source>
</reference>
<evidence type="ECO:0000313" key="2">
    <source>
        <dbReference type="EMBL" id="MET3109895.1"/>
    </source>
</evidence>
<protein>
    <submittedName>
        <fullName evidence="2">Cell division protein FtsW (Lipid II flippase)</fullName>
    </submittedName>
</protein>
<dbReference type="EMBL" id="JBDZDV010000001">
    <property type="protein sequence ID" value="MET3109895.1"/>
    <property type="molecule type" value="Genomic_DNA"/>
</dbReference>
<keyword evidence="1" id="KW-1133">Transmembrane helix</keyword>
<keyword evidence="2" id="KW-0131">Cell cycle</keyword>
<proteinExistence type="predicted"/>
<evidence type="ECO:0000313" key="3">
    <source>
        <dbReference type="Proteomes" id="UP001549019"/>
    </source>
</evidence>
<keyword evidence="3" id="KW-1185">Reference proteome</keyword>
<keyword evidence="1" id="KW-0812">Transmembrane</keyword>
<keyword evidence="2" id="KW-0132">Cell division</keyword>
<gene>
    <name evidence="2" type="ORF">ABHD89_000283</name>
</gene>